<dbReference type="EMBL" id="JAWXYB010000018">
    <property type="protein sequence ID" value="MDX5931858.1"/>
    <property type="molecule type" value="Genomic_DNA"/>
</dbReference>
<dbReference type="InterPro" id="IPR029045">
    <property type="entry name" value="ClpP/crotonase-like_dom_sf"/>
</dbReference>
<dbReference type="Gene3D" id="3.90.226.10">
    <property type="entry name" value="2-enoyl-CoA Hydratase, Chain A, domain 1"/>
    <property type="match status" value="1"/>
</dbReference>
<dbReference type="GO" id="GO:0005829">
    <property type="term" value="C:cytosol"/>
    <property type="evidence" value="ECO:0007669"/>
    <property type="project" value="TreeGrafter"/>
</dbReference>
<dbReference type="RefSeq" id="WP_319614740.1">
    <property type="nucleotide sequence ID" value="NZ_JAWXYB010000018.1"/>
</dbReference>
<keyword evidence="3" id="KW-0378">Hydrolase</keyword>
<dbReference type="PANTHER" id="PTHR43176">
    <property type="entry name" value="3-HYDROXYISOBUTYRYL-COA HYDROLASE-RELATED"/>
    <property type="match status" value="1"/>
</dbReference>
<protein>
    <recommendedName>
        <fullName evidence="2">3-hydroxyisobutyryl-CoA hydrolase</fullName>
        <ecNumber evidence="2">3.1.2.4</ecNumber>
    </recommendedName>
</protein>
<comment type="caution">
    <text evidence="5">The sequence shown here is derived from an EMBL/GenBank/DDBJ whole genome shotgun (WGS) entry which is preliminary data.</text>
</comment>
<dbReference type="AlphaFoldDB" id="A0AAW9DS26"/>
<dbReference type="GO" id="GO:0003860">
    <property type="term" value="F:3-hydroxyisobutyryl-CoA hydrolase activity"/>
    <property type="evidence" value="ECO:0007669"/>
    <property type="project" value="UniProtKB-EC"/>
</dbReference>
<feature type="domain" description="Enoyl-CoA hydratase/isomerase" evidence="4">
    <location>
        <begin position="15"/>
        <end position="338"/>
    </location>
</feature>
<dbReference type="InterPro" id="IPR032259">
    <property type="entry name" value="HIBYL-CoA-H"/>
</dbReference>
<comment type="catalytic activity">
    <reaction evidence="1">
        <text>3-hydroxy-2-methylpropanoyl-CoA + H2O = 3-hydroxy-2-methylpropanoate + CoA + H(+)</text>
        <dbReference type="Rhea" id="RHEA:20888"/>
        <dbReference type="ChEBI" id="CHEBI:11805"/>
        <dbReference type="ChEBI" id="CHEBI:15377"/>
        <dbReference type="ChEBI" id="CHEBI:15378"/>
        <dbReference type="ChEBI" id="CHEBI:57287"/>
        <dbReference type="ChEBI" id="CHEBI:57340"/>
        <dbReference type="EC" id="3.1.2.4"/>
    </reaction>
</comment>
<name>A0AAW9DS26_ACIAO</name>
<dbReference type="CDD" id="cd06558">
    <property type="entry name" value="crotonase-like"/>
    <property type="match status" value="1"/>
</dbReference>
<keyword evidence="6" id="KW-1185">Reference proteome</keyword>
<dbReference type="Pfam" id="PF16113">
    <property type="entry name" value="ECH_2"/>
    <property type="match status" value="1"/>
</dbReference>
<dbReference type="PANTHER" id="PTHR43176:SF3">
    <property type="entry name" value="3-HYDROXYISOBUTYRYL-COA HYDROLASE, MITOCHONDRIAL"/>
    <property type="match status" value="1"/>
</dbReference>
<dbReference type="EC" id="3.1.2.4" evidence="2"/>
<dbReference type="NCBIfam" id="NF004127">
    <property type="entry name" value="PRK05617.1"/>
    <property type="match status" value="1"/>
</dbReference>
<organism evidence="5 6">
    <name type="scientific">Acidiphilium acidophilum</name>
    <name type="common">Thiobacillus acidophilus</name>
    <dbReference type="NCBI Taxonomy" id="76588"/>
    <lineage>
        <taxon>Bacteria</taxon>
        <taxon>Pseudomonadati</taxon>
        <taxon>Pseudomonadota</taxon>
        <taxon>Alphaproteobacteria</taxon>
        <taxon>Acetobacterales</taxon>
        <taxon>Acidocellaceae</taxon>
        <taxon>Acidiphilium</taxon>
    </lineage>
</organism>
<evidence type="ECO:0000256" key="1">
    <source>
        <dbReference type="ARBA" id="ARBA00001709"/>
    </source>
</evidence>
<dbReference type="InterPro" id="IPR045004">
    <property type="entry name" value="ECH_dom"/>
</dbReference>
<dbReference type="SUPFAM" id="SSF52096">
    <property type="entry name" value="ClpP/crotonase"/>
    <property type="match status" value="1"/>
</dbReference>
<proteinExistence type="predicted"/>
<dbReference type="Proteomes" id="UP001279553">
    <property type="component" value="Unassembled WGS sequence"/>
</dbReference>
<evidence type="ECO:0000259" key="4">
    <source>
        <dbReference type="Pfam" id="PF16113"/>
    </source>
</evidence>
<evidence type="ECO:0000313" key="6">
    <source>
        <dbReference type="Proteomes" id="UP001279553"/>
    </source>
</evidence>
<evidence type="ECO:0000256" key="3">
    <source>
        <dbReference type="ARBA" id="ARBA00022801"/>
    </source>
</evidence>
<accession>A0AAW9DS26</accession>
<gene>
    <name evidence="5" type="ORF">SIL87_13910</name>
</gene>
<dbReference type="GO" id="GO:0006574">
    <property type="term" value="P:L-valine catabolic process"/>
    <property type="evidence" value="ECO:0007669"/>
    <property type="project" value="TreeGrafter"/>
</dbReference>
<sequence>MSTNDVLIRPVGSWGHITLNRPRALNALSYPMCCAIDDALATFASDPAIIGVLIDGEGERGFCAGGDIRALYDAARDGNVDAIATFFAREYRLNARIASFPKPYVALMDGITMGGGVGLSAHGSHRVVTERTTLAMPEVGIGFIPDVGASHLLGRAPDNLGIHVALTAMRLTAADALAIDLADYHVASASLDQLRRDLLEITHPGEIGALLRRYAMPPGPSALIAQTSWIAQCYAFEAITDILKALRASGPAASEAASIITRQSPTSVNLALRVLREARRLGSLEPCLALEYRIALRRVRSHDFIEGIRAAVVDKDRNPQWNPKGLSEIDDAALDGYFASLGTGELRFD</sequence>
<evidence type="ECO:0000256" key="2">
    <source>
        <dbReference type="ARBA" id="ARBA00011915"/>
    </source>
</evidence>
<evidence type="ECO:0000313" key="5">
    <source>
        <dbReference type="EMBL" id="MDX5931858.1"/>
    </source>
</evidence>
<reference evidence="5 6" key="1">
    <citation type="submission" date="2023-11" db="EMBL/GenBank/DDBJ databases">
        <title>MicrobeMod: A computational toolkit for identifying prokaryotic methylation and restriction-modification with nanopore sequencing.</title>
        <authorList>
            <person name="Crits-Christoph A."/>
            <person name="Kang S.C."/>
            <person name="Lee H."/>
            <person name="Ostrov N."/>
        </authorList>
    </citation>
    <scope>NUCLEOTIDE SEQUENCE [LARGE SCALE GENOMIC DNA]</scope>
    <source>
        <strain evidence="5 6">DSMZ 700</strain>
    </source>
</reference>